<dbReference type="RefSeq" id="WP_281483810.1">
    <property type="nucleotide sequence ID" value="NZ_CP124543.1"/>
</dbReference>
<evidence type="ECO:0000259" key="1">
    <source>
        <dbReference type="Pfam" id="PF05685"/>
    </source>
</evidence>
<dbReference type="KEGG" id="hbq:QI031_03370"/>
<dbReference type="PANTHER" id="PTHR47152">
    <property type="entry name" value="SLR2084 PROTEIN-RELATED"/>
    <property type="match status" value="1"/>
</dbReference>
<proteinExistence type="predicted"/>
<keyword evidence="3" id="KW-1185">Reference proteome</keyword>
<dbReference type="Gene3D" id="3.90.1570.10">
    <property type="entry name" value="tt1808, chain A"/>
    <property type="match status" value="1"/>
</dbReference>
<keyword evidence="2" id="KW-0255">Endonuclease</keyword>
<keyword evidence="2" id="KW-0540">Nuclease</keyword>
<dbReference type="SUPFAM" id="SSF52980">
    <property type="entry name" value="Restriction endonuclease-like"/>
    <property type="match status" value="1"/>
</dbReference>
<feature type="domain" description="Putative restriction endonuclease" evidence="1">
    <location>
        <begin position="30"/>
        <end position="181"/>
    </location>
</feature>
<sequence>MLLKLQQIIVKPGQQMLLKDISWQQLENILEEMGDKRAARISYSHGWLEIMVPLPEHEKDKEIFGELVRILLDKLEVDFEPFGSTTLKNERMRQAVEPDTSFYIQNQAAVIGKNRIDLNIDLPPDLAIEIDITSRTRFENYEILGVPELWRYTQQGLEIFLLQESKYIKSQFSPNFPNISIIELVNEYVQQCLTIGRSQAMRNFRSWVKNNL</sequence>
<dbReference type="GO" id="GO:0004519">
    <property type="term" value="F:endonuclease activity"/>
    <property type="evidence" value="ECO:0007669"/>
    <property type="project" value="UniProtKB-KW"/>
</dbReference>
<dbReference type="InterPro" id="IPR008538">
    <property type="entry name" value="Uma2"/>
</dbReference>
<organism evidence="2 3">
    <name type="scientific">Halotia branconii CENA392</name>
    <dbReference type="NCBI Taxonomy" id="1539056"/>
    <lineage>
        <taxon>Bacteria</taxon>
        <taxon>Bacillati</taxon>
        <taxon>Cyanobacteriota</taxon>
        <taxon>Cyanophyceae</taxon>
        <taxon>Nostocales</taxon>
        <taxon>Nodulariaceae</taxon>
        <taxon>Halotia</taxon>
    </lineage>
</organism>
<dbReference type="Pfam" id="PF05685">
    <property type="entry name" value="Uma2"/>
    <property type="match status" value="1"/>
</dbReference>
<evidence type="ECO:0000313" key="2">
    <source>
        <dbReference type="EMBL" id="WGV26564.1"/>
    </source>
</evidence>
<evidence type="ECO:0000313" key="3">
    <source>
        <dbReference type="Proteomes" id="UP001223520"/>
    </source>
</evidence>
<dbReference type="InterPro" id="IPR011335">
    <property type="entry name" value="Restrct_endonuc-II-like"/>
</dbReference>
<accession>A0AAJ6PA69</accession>
<gene>
    <name evidence="2" type="ORF">QI031_03370</name>
</gene>
<dbReference type="AlphaFoldDB" id="A0AAJ6PA69"/>
<reference evidence="2 3" key="1">
    <citation type="journal article" date="2023" name="Limnol Oceanogr Lett">
        <title>Environmental adaptations by the intertidal Antarctic cyanobacterium Halotia branconii CENA392 as revealed using long-read genome sequencing.</title>
        <authorList>
            <person name="Dextro R.B."/>
            <person name="Delbaje E."/>
            <person name="Freitas P.N.N."/>
            <person name="Geraldes V."/>
            <person name="Pinto E."/>
            <person name="Long P.F."/>
            <person name="Fiore M.F."/>
        </authorList>
    </citation>
    <scope>NUCLEOTIDE SEQUENCE [LARGE SCALE GENOMIC DNA]</scope>
    <source>
        <strain evidence="2 3">CENA392</strain>
    </source>
</reference>
<protein>
    <submittedName>
        <fullName evidence="2">Uma2 family endonuclease</fullName>
    </submittedName>
</protein>
<dbReference type="CDD" id="cd06260">
    <property type="entry name" value="DUF820-like"/>
    <property type="match status" value="1"/>
</dbReference>
<dbReference type="EMBL" id="CP124543">
    <property type="protein sequence ID" value="WGV26564.1"/>
    <property type="molecule type" value="Genomic_DNA"/>
</dbReference>
<name>A0AAJ6PA69_9CYAN</name>
<dbReference type="Proteomes" id="UP001223520">
    <property type="component" value="Chromosome"/>
</dbReference>
<dbReference type="PANTHER" id="PTHR47152:SF1">
    <property type="entry name" value="SLL1186 PROTEIN"/>
    <property type="match status" value="1"/>
</dbReference>
<keyword evidence="2" id="KW-0378">Hydrolase</keyword>
<dbReference type="InterPro" id="IPR012296">
    <property type="entry name" value="Nuclease_put_TT1808"/>
</dbReference>